<dbReference type="PANTHER" id="PTHR46200">
    <property type="entry name" value="GATOR COMPLEX PROTEIN WDR24"/>
    <property type="match status" value="1"/>
</dbReference>
<evidence type="ECO:0000256" key="3">
    <source>
        <dbReference type="ARBA" id="ARBA00022737"/>
    </source>
</evidence>
<keyword evidence="6" id="KW-0175">Coiled coil</keyword>
<proteinExistence type="inferred from homology"/>
<feature type="compositionally biased region" description="Pro residues" evidence="7">
    <location>
        <begin position="2331"/>
        <end position="2344"/>
    </location>
</feature>
<feature type="repeat" description="WD" evidence="5">
    <location>
        <begin position="231"/>
        <end position="265"/>
    </location>
</feature>
<feature type="compositionally biased region" description="Basic and acidic residues" evidence="7">
    <location>
        <begin position="1585"/>
        <end position="1598"/>
    </location>
</feature>
<feature type="region of interest" description="Disordered" evidence="7">
    <location>
        <begin position="3723"/>
        <end position="3742"/>
    </location>
</feature>
<feature type="region of interest" description="Disordered" evidence="7">
    <location>
        <begin position="3570"/>
        <end position="3598"/>
    </location>
</feature>
<feature type="region of interest" description="Disordered" evidence="7">
    <location>
        <begin position="1529"/>
        <end position="1688"/>
    </location>
</feature>
<dbReference type="EMBL" id="GL379805">
    <property type="protein sequence ID" value="EGT39896.1"/>
    <property type="molecule type" value="Genomic_DNA"/>
</dbReference>
<dbReference type="InterPro" id="IPR036322">
    <property type="entry name" value="WD40_repeat_dom_sf"/>
</dbReference>
<feature type="region of interest" description="Disordered" evidence="7">
    <location>
        <begin position="2464"/>
        <end position="2512"/>
    </location>
</feature>
<dbReference type="Proteomes" id="UP000008068">
    <property type="component" value="Unassembled WGS sequence"/>
</dbReference>
<dbReference type="PANTHER" id="PTHR46200:SF1">
    <property type="entry name" value="GATOR COMPLEX PROTEIN WDR24"/>
    <property type="match status" value="1"/>
</dbReference>
<sequence>MHETDSENVQTKASSEIFFSEFGKNVPDDEEPTTENNRVIDLYDPVDAMSLNRERDRVVVSGIRGVLQIIKILNSKNSMAEKPAIIKDLDMRVYRKGKVNILYSAQNVKWNQLYDQYIATTSSNGSVVCWNVSRKNKSVYKSHERSATCLDWHATTPYILISGSRDCSVKSYDMRVKDTHQLCFTDRNCESIRDVAMCKAPGLDDYFFTGDDGGVLRLWDLRQTKRWVFQKVAHRSFVSTLAMNPHKRTMIATGGGRDKMVKIWDWNGPDLNRIAVVETTAPLGRVVWRPDKPFHLATCASVNETTVHVWDVRRPYLPYVTYDEHRDSVTDACWPSNDSDVFLTCGKDGVVVLHNIDSGHAPISFACDVAFDITPDGTIGLAVNSEIHAKNDAELEASIAKPTKDGKKAIRQMQYETFEKPVKSLVAFGVPEALTHSLPPTTFYKIAEKYVIGGLEIMQLCEKNSKIARKHGLEHVAQTWRLVEALCEQAKLQEEYARLSIEEKQRVIRAWAVRRKELAEEGRRWLANLNDLYKDEVKRQVTQRLESTQHVTAFLRFSSSEDSDEEDPESFNKIEEVDRMAPSFAQKKKKKRKKKGASDFYFGAGEANFKAGREEALHHNEFIGLRDEAYEIRDVEAEKKFFCKAKPQPTTSEEYEILKREFEQNEYEFQAWSPMIEIFRLLLYHAEQGDMQTCATITMVCGKRLLDAVDFYTVNGWITCYMEMLDSLELYNVIAKIRKYCTLESINSVSRENTLIQLAHSSCDALIVNGRCNKCEQVSRADCTVCRFAIVGMTYQCNVCGHCMHVDHAYEWFQHSTTCAFVGCPCTCGDNTWPDMERTFIGNDEIVRDHRKFEREDESEEDDEDEKPIDNRADASRLDTSSEESDGEDLEWSVANKKILEKFGELPSENWDTPWAKFLVELHTTRTKMAGKRKKEDPPKEDSDDEDKPRGPSPKTQKESKLREAFMYDMQEECEQLKEIIPDSKASDKEEKPAVDVDRTELIYDYLFYSEDYDEDEGQFEEYEEQDELYPRTRLEIIEEEDETEGETDRESCFTLGVFPPDDIDPREKRITRHLLKVKCPSSLYGNDYIKSIAPIGFFRKSEKLKDVNYFDKELPENERVTSPKLTAAVKTFLENVKRQTFGDSSEGEMDEESDDGYDREMRKLQYEEWQKTEIQTEKEEEKGVKEEKVEKKTKKKKTTNYAEKALKILSMTRDELKSKKKKKDKKRINKIYDSVFCGKEASSDISSDEFVLSSSPSSSDPSFLQSPLQSDISSPSTSSESSGESSSDSSDSELLTPQSEDLPVRIDEGYEAESEDLSDGSTSNDEFSDEPALHQPTPQANGDLKPQHPPQKFALKRSKKVSKTGKVLEYFFEVDETNRPPSPPWVPNPCSSDSDSCPSSHSSPSPPPEPPKKEEEVIVKEEEGEYVPWYEQVSDDDDSRDPVPLSPLVPKKTSFDWEEPSIPVIIEPITSCANPIFSRITGRPPRTRPVSISGYDRITVTNGHGSPSTNAGAAVNPMFQCSSSLPTIIDSSNLPPEEEIQSDDVEEEVSPAVAEANAKYSDWGDRIKPMSQLLNEVSKINGSDTEKTQKHPEKQPESSESELFSSEDEAPTMSARKEENEPFFPSCEDIPRKSRGHRHPWETEKQYQRRLLKEQQEEDADEAEREKIRQAEEEVRRKKEEEEREWAERLTKHTPIMQELARRKRRAQYRFKVPLPSSQRPGPLPSLKRVRFTEKELDENLRAALESLKPELYLSDDSEYKKFVREKKVCKACKAQDVRHTRQEKDYVKWMRHVADEGQIFFARSLTDSCSVFQLAYLDGYTTDVDRVKQTALHLTEFIKMFYFINWEEMLLPYNDLVLKEVYELWDEFHQRRPRVCRLHYRDYQFKFFASSIATKIKEHLSRSDPISVRRTILSYDWLHLKPCVTTLDDDLTTIDEMLDPTVKHNPNWSLEEKKAANQYWDMFGNVPLHMKTTNRIMLPPESEDLLEIVDDSNYFTKKMIKNAIYNSRKYDIRLQYTTRKKQPDLFYVQDRSRKILNREWQMRLDKMINETRHVDLSSSSFNLNPQNKLIYAADPKHPFPVCQFDMGKHLVTVQPMVSKRYEALKSRLRRKFQFRRGTKCHGVSKHIELTTDKIRKLPSYKKFEPKLQKAEDFNKMLSKHLKVVDRVYPYSIRHLETIIEEDDETYLMVQMLEAQNAEEGNEYIDPESIFTMRRLTRSKEDRINQNQYYDEEYRRQLMNTEKLEKEKMRIVKKQWLPEFRKKLRIARKAIEVGRLMVEEDVRKWMSYQFELSFAKKQYRKNSWITRKQLLAATAPHWHEAIENLDFKDPAPPPVYSKPLPPLKRPEPSDGWNFNSSSDSGDYDSDDTDKEDNSFNDYETQPDLLAVAGELQVDLRAKIEEADQMADEEWEYSDDSSVSTWFDNDSDDILNRLINPDYVEENMMLKERMKGALGKKLWEIEQERATPEPVSDDELIDERGKDEEEEEEEIQSKQEDMGMEALGDSDGERRNQMTHVEEDVFTEKYLKREDRDEEMQQVRLFFKQFRIDHTYTSEPYKWSDELHDAFSCMHRNELRRVGNRLHRKIKDEYEKEADMDNVIADVIPLDENGLQYKLINFLLFREEGESFKESSAKADECNEFLRPIQRYEMFFGREGTYHLATFAEEILQMKDLRASFYCLMRHFGTNWKLPVKPVQKFIKLWWYNSRETLERFIFNFGEKVQTQKEIRRAVRKGCATADEMGFNIRSIRQCFDKLEIASLVNDMIQEVHEYVEETNALCTDDSLTELDRQAFAVMDTLHFMQMKKGFPRDKHLVKRTDKTNRLDMYASSDSDTENPFEMMMLDAESRKLYLSPYKPRDRWKSSNSEEAETFSHRKMTPDQMEHYSKLYVEMKAKEAEKRRRRDEEAARGTLLRWEQVEREQRWLVEDMERKVHDYIMKQIAIKEIEGPGIEDPCVMYYGREGIHKTEVLDICGLPFNLDNQMFYLEFEECQSGNSSISDASELAEVIEKGFDDIDDDAKSYSSVKHVLKHELHFQTEVERRRVPSCVVIFTPDQFFTNQCDDNQEYERWRRIIEASECPFSFNRLVMRERMLQRCRDEFQTALIEKYFEPNERIYQRFIEVFERCFILCVVDTELEAWDCRVISVDDHSAPAFTRISYLRKKMVEDSQEHLTKWLEANIIDMDVYSRCPVILASHKDLTIKDANLISTIFMEEHIRDEWFLIRRDEGVKALDTIIRMPPPPAHKLPAYKIIFKPIYDAWIETWKFRNDQEGTRTVVIQKYDGVKEYIHKARMIVNYAHQYYRMKRFDSKMSKDPTEYQMIDRSDVPSASLFDSLDTAVSKFCNEDSPHLNDVDKQSVKDTLIQLATGKIPYFTANYLGGYDYSETNELNADDDENDDDRLPNMINPTTMDIAPSLPGEEDVPEMEDVEEEYKWLRNLYNDSDFNRRRFMAVLLFEIAQRAVFKYAPHLADFERARKRFDYLLTLHGRQRPLLDMMLTKVRGTYFMPKDTNVFLYKQKLITFDELLDSAIHPKVWKDRKIALEDFRRQAPKDPYDLKAFIAWNGEDDDSDLESIADSDTSSSLSDSSGGSSSSSKTAKRIRRSLNRIRRELMITRLRSKPSNPEEAFALERRALGPKMWKRRRQINEMVELIADMDRNKIEEKIPAKKKELLNYINDLIVDNAETAHWSWGELKMRTKIGKIPPPIAMRPKHIRRIRKGLTAYKDPVEYDPKDPRTNGRRYFS</sequence>
<feature type="compositionally biased region" description="Basic and acidic residues" evidence="7">
    <location>
        <begin position="1411"/>
        <end position="1422"/>
    </location>
</feature>
<feature type="compositionally biased region" description="Basic and acidic residues" evidence="7">
    <location>
        <begin position="868"/>
        <end position="877"/>
    </location>
</feature>
<feature type="region of interest" description="Disordered" evidence="7">
    <location>
        <begin position="852"/>
        <end position="890"/>
    </location>
</feature>
<comment type="similarity">
    <text evidence="1">Belongs to the WD repeat WDR24 family.</text>
</comment>
<dbReference type="FunCoup" id="G0MPR2">
    <property type="interactions" value="1592"/>
</dbReference>
<feature type="coiled-coil region" evidence="6">
    <location>
        <begin position="482"/>
        <end position="521"/>
    </location>
</feature>
<feature type="compositionally biased region" description="Polar residues" evidence="7">
    <location>
        <begin position="1573"/>
        <end position="1584"/>
    </location>
</feature>
<dbReference type="GO" id="GO:0005774">
    <property type="term" value="C:vacuolar membrane"/>
    <property type="evidence" value="ECO:0007669"/>
    <property type="project" value="TreeGrafter"/>
</dbReference>
<gene>
    <name evidence="8" type="ORF">CAEBREN_00396</name>
</gene>
<feature type="region of interest" description="Disordered" evidence="7">
    <location>
        <begin position="1374"/>
        <end position="1453"/>
    </location>
</feature>
<evidence type="ECO:0000313" key="9">
    <source>
        <dbReference type="Proteomes" id="UP000008068"/>
    </source>
</evidence>
<evidence type="ECO:0000256" key="6">
    <source>
        <dbReference type="SAM" id="Coils"/>
    </source>
</evidence>
<feature type="region of interest" description="Disordered" evidence="7">
    <location>
        <begin position="2326"/>
        <end position="2378"/>
    </location>
</feature>
<feature type="compositionally biased region" description="Acidic residues" evidence="7">
    <location>
        <begin position="2362"/>
        <end position="2371"/>
    </location>
</feature>
<evidence type="ECO:0000313" key="8">
    <source>
        <dbReference type="EMBL" id="EGT39896.1"/>
    </source>
</evidence>
<dbReference type="SMART" id="SM00320">
    <property type="entry name" value="WD40"/>
    <property type="match status" value="6"/>
</dbReference>
<dbReference type="InterPro" id="IPR037590">
    <property type="entry name" value="WDR24"/>
</dbReference>
<feature type="compositionally biased region" description="Basic and acidic residues" evidence="7">
    <location>
        <begin position="1640"/>
        <end position="1656"/>
    </location>
</feature>
<organism evidence="9">
    <name type="scientific">Caenorhabditis brenneri</name>
    <name type="common">Nematode worm</name>
    <dbReference type="NCBI Taxonomy" id="135651"/>
    <lineage>
        <taxon>Eukaryota</taxon>
        <taxon>Metazoa</taxon>
        <taxon>Ecdysozoa</taxon>
        <taxon>Nematoda</taxon>
        <taxon>Chromadorea</taxon>
        <taxon>Rhabditida</taxon>
        <taxon>Rhabditina</taxon>
        <taxon>Rhabditomorpha</taxon>
        <taxon>Rhabditoidea</taxon>
        <taxon>Rhabditidae</taxon>
        <taxon>Peloderinae</taxon>
        <taxon>Caenorhabditis</taxon>
    </lineage>
</organism>
<dbReference type="GO" id="GO:1904263">
    <property type="term" value="P:positive regulation of TORC1 signaling"/>
    <property type="evidence" value="ECO:0007669"/>
    <property type="project" value="TreeGrafter"/>
</dbReference>
<dbReference type="GO" id="GO:0016239">
    <property type="term" value="P:positive regulation of macroautophagy"/>
    <property type="evidence" value="ECO:0007669"/>
    <property type="project" value="TreeGrafter"/>
</dbReference>
<feature type="compositionally biased region" description="Low complexity" evidence="7">
    <location>
        <begin position="1249"/>
        <end position="1298"/>
    </location>
</feature>
<evidence type="ECO:0000256" key="1">
    <source>
        <dbReference type="ARBA" id="ARBA00008134"/>
    </source>
</evidence>
<feature type="compositionally biased region" description="Basic and acidic residues" evidence="7">
    <location>
        <begin position="3724"/>
        <end position="3735"/>
    </location>
</feature>
<name>G0MPR2_CAEBE</name>
<feature type="compositionally biased region" description="Acidic residues" evidence="7">
    <location>
        <begin position="1146"/>
        <end position="1156"/>
    </location>
</feature>
<feature type="compositionally biased region" description="Basic and acidic residues" evidence="7">
    <location>
        <begin position="1665"/>
        <end position="1688"/>
    </location>
</feature>
<evidence type="ECO:0000256" key="7">
    <source>
        <dbReference type="SAM" id="MobiDB-lite"/>
    </source>
</evidence>
<feature type="compositionally biased region" description="Low complexity" evidence="7">
    <location>
        <begin position="3575"/>
        <end position="3594"/>
    </location>
</feature>
<protein>
    <recommendedName>
        <fullName evidence="4">GATOR2 complex protein WDR24</fullName>
    </recommendedName>
</protein>
<dbReference type="OMA" id="CLDWHAT"/>
<dbReference type="PROSITE" id="PS50082">
    <property type="entry name" value="WD_REPEATS_2"/>
    <property type="match status" value="1"/>
</dbReference>
<keyword evidence="2 5" id="KW-0853">WD repeat</keyword>
<feature type="compositionally biased region" description="Acidic residues" evidence="7">
    <location>
        <begin position="1310"/>
        <end position="1319"/>
    </location>
</feature>
<feature type="region of interest" description="Disordered" evidence="7">
    <location>
        <begin position="927"/>
        <end position="963"/>
    </location>
</feature>
<dbReference type="GO" id="GO:0034198">
    <property type="term" value="P:cellular response to amino acid starvation"/>
    <property type="evidence" value="ECO:0007669"/>
    <property type="project" value="TreeGrafter"/>
</dbReference>
<dbReference type="Gene3D" id="2.130.10.10">
    <property type="entry name" value="YVTN repeat-like/Quinoprotein amine dehydrogenase"/>
    <property type="match status" value="2"/>
</dbReference>
<accession>G0MPR2</accession>
<dbReference type="OrthoDB" id="60955at2759"/>
<reference evidence="9" key="1">
    <citation type="submission" date="2011-07" db="EMBL/GenBank/DDBJ databases">
        <authorList>
            <consortium name="Caenorhabditis brenneri Sequencing and Analysis Consortium"/>
            <person name="Wilson R.K."/>
        </authorList>
    </citation>
    <scope>NUCLEOTIDE SEQUENCE [LARGE SCALE GENOMIC DNA]</scope>
    <source>
        <strain evidence="9">PB2801</strain>
    </source>
</reference>
<feature type="region of interest" description="Disordered" evidence="7">
    <location>
        <begin position="1141"/>
        <end position="1198"/>
    </location>
</feature>
<feature type="compositionally biased region" description="Basic and acidic residues" evidence="7">
    <location>
        <begin position="1157"/>
        <end position="1191"/>
    </location>
</feature>
<feature type="compositionally biased region" description="Acidic residues" evidence="7">
    <location>
        <begin position="1537"/>
        <end position="1550"/>
    </location>
</feature>
<feature type="compositionally biased region" description="Acidic residues" evidence="7">
    <location>
        <begin position="881"/>
        <end position="890"/>
    </location>
</feature>
<dbReference type="GO" id="GO:0061700">
    <property type="term" value="C:GATOR2 complex"/>
    <property type="evidence" value="ECO:0007669"/>
    <property type="project" value="TreeGrafter"/>
</dbReference>
<dbReference type="Pfam" id="PF00400">
    <property type="entry name" value="WD40"/>
    <property type="match status" value="3"/>
</dbReference>
<feature type="compositionally biased region" description="Acidic residues" evidence="7">
    <location>
        <begin position="856"/>
        <end position="867"/>
    </location>
</feature>
<dbReference type="SUPFAM" id="SSF50978">
    <property type="entry name" value="WD40 repeat-like"/>
    <property type="match status" value="1"/>
</dbReference>
<keyword evidence="9" id="KW-1185">Reference proteome</keyword>
<dbReference type="InterPro" id="IPR001680">
    <property type="entry name" value="WD40_rpt"/>
</dbReference>
<dbReference type="GO" id="GO:0005829">
    <property type="term" value="C:cytosol"/>
    <property type="evidence" value="ECO:0007669"/>
    <property type="project" value="TreeGrafter"/>
</dbReference>
<keyword evidence="3" id="KW-0677">Repeat</keyword>
<dbReference type="STRING" id="135651.G0MPR2"/>
<evidence type="ECO:0000256" key="4">
    <source>
        <dbReference type="ARBA" id="ARBA00040269"/>
    </source>
</evidence>
<evidence type="ECO:0000256" key="2">
    <source>
        <dbReference type="ARBA" id="ARBA00022574"/>
    </source>
</evidence>
<dbReference type="InParanoid" id="G0MPR2"/>
<feature type="region of interest" description="Disordered" evidence="7">
    <location>
        <begin position="1244"/>
        <end position="1362"/>
    </location>
</feature>
<dbReference type="InterPro" id="IPR015943">
    <property type="entry name" value="WD40/YVTN_repeat-like_dom_sf"/>
</dbReference>
<dbReference type="eggNOG" id="KOG0269">
    <property type="taxonomic scope" value="Eukaryota"/>
</dbReference>
<dbReference type="HOGENOM" id="CLU_224396_0_0_1"/>
<feature type="region of interest" description="Disordered" evidence="7">
    <location>
        <begin position="1039"/>
        <end position="1061"/>
    </location>
</feature>
<evidence type="ECO:0000256" key="5">
    <source>
        <dbReference type="PROSITE-ProRule" id="PRU00221"/>
    </source>
</evidence>
<feature type="compositionally biased region" description="Low complexity" evidence="7">
    <location>
        <begin position="1389"/>
        <end position="1404"/>
    </location>
</feature>